<accession>A0A066Z339</accession>
<name>A0A066Z339_9ACTN</name>
<keyword evidence="1" id="KW-0812">Transmembrane</keyword>
<evidence type="ECO:0000313" key="3">
    <source>
        <dbReference type="Proteomes" id="UP000027178"/>
    </source>
</evidence>
<keyword evidence="1" id="KW-0472">Membrane</keyword>
<dbReference type="AlphaFoldDB" id="A0A066Z339"/>
<dbReference type="eggNOG" id="COG0038">
    <property type="taxonomic scope" value="Bacteria"/>
</dbReference>
<sequence length="68" mass="7265">MFTGFGHWTGLSIGALSLPVVPKASLPDAGDFLWGVPLAVAVAVVWSLVRRWATGSRRSRRSARGCGR</sequence>
<reference evidence="2 3" key="1">
    <citation type="submission" date="2014-05" db="EMBL/GenBank/DDBJ databases">
        <title>Draft Genome Sequence of Kitasatospora cheerisanensis KCTC 2395.</title>
        <authorList>
            <person name="Nam D.H."/>
        </authorList>
    </citation>
    <scope>NUCLEOTIDE SEQUENCE [LARGE SCALE GENOMIC DNA]</scope>
    <source>
        <strain evidence="2 3">KCTC 2395</strain>
    </source>
</reference>
<feature type="transmembrane region" description="Helical" evidence="1">
    <location>
        <begin position="32"/>
        <end position="53"/>
    </location>
</feature>
<dbReference type="EMBL" id="JNBY01000090">
    <property type="protein sequence ID" value="KDN84746.1"/>
    <property type="molecule type" value="Genomic_DNA"/>
</dbReference>
<dbReference type="HOGENOM" id="CLU_2788365_0_0_11"/>
<organism evidence="2 3">
    <name type="scientific">Kitasatospora cheerisanensis KCTC 2395</name>
    <dbReference type="NCBI Taxonomy" id="1348663"/>
    <lineage>
        <taxon>Bacteria</taxon>
        <taxon>Bacillati</taxon>
        <taxon>Actinomycetota</taxon>
        <taxon>Actinomycetes</taxon>
        <taxon>Kitasatosporales</taxon>
        <taxon>Streptomycetaceae</taxon>
        <taxon>Kitasatospora</taxon>
    </lineage>
</organism>
<protein>
    <submittedName>
        <fullName evidence="2">Uncharacterized protein</fullName>
    </submittedName>
</protein>
<evidence type="ECO:0000256" key="1">
    <source>
        <dbReference type="SAM" id="Phobius"/>
    </source>
</evidence>
<evidence type="ECO:0000313" key="2">
    <source>
        <dbReference type="EMBL" id="KDN84746.1"/>
    </source>
</evidence>
<dbReference type="PATRIC" id="fig|1348663.4.peg.3385"/>
<gene>
    <name evidence="2" type="ORF">KCH_35190</name>
</gene>
<comment type="caution">
    <text evidence="2">The sequence shown here is derived from an EMBL/GenBank/DDBJ whole genome shotgun (WGS) entry which is preliminary data.</text>
</comment>
<keyword evidence="1" id="KW-1133">Transmembrane helix</keyword>
<dbReference type="Proteomes" id="UP000027178">
    <property type="component" value="Unassembled WGS sequence"/>
</dbReference>
<proteinExistence type="predicted"/>
<keyword evidence="3" id="KW-1185">Reference proteome</keyword>